<evidence type="ECO:0000313" key="3">
    <source>
        <dbReference type="EMBL" id="MDC3989136.1"/>
    </source>
</evidence>
<organism evidence="3 4">
    <name type="scientific">Polyangium jinanense</name>
    <dbReference type="NCBI Taxonomy" id="2829994"/>
    <lineage>
        <taxon>Bacteria</taxon>
        <taxon>Pseudomonadati</taxon>
        <taxon>Myxococcota</taxon>
        <taxon>Polyangia</taxon>
        <taxon>Polyangiales</taxon>
        <taxon>Polyangiaceae</taxon>
        <taxon>Polyangium</taxon>
    </lineage>
</organism>
<keyword evidence="2" id="KW-0812">Transmembrane</keyword>
<comment type="caution">
    <text evidence="3">The sequence shown here is derived from an EMBL/GenBank/DDBJ whole genome shotgun (WGS) entry which is preliminary data.</text>
</comment>
<dbReference type="InterPro" id="IPR004027">
    <property type="entry name" value="SEC_C_motif"/>
</dbReference>
<dbReference type="RefSeq" id="WP_272459987.1">
    <property type="nucleotide sequence ID" value="NZ_JAGTJJ010000096.1"/>
</dbReference>
<proteinExistence type="predicted"/>
<accession>A0A9X4AYU3</accession>
<dbReference type="Proteomes" id="UP001151081">
    <property type="component" value="Unassembled WGS sequence"/>
</dbReference>
<keyword evidence="4" id="KW-1185">Reference proteome</keyword>
<name>A0A9X4AYU3_9BACT</name>
<keyword evidence="2" id="KW-1133">Transmembrane helix</keyword>
<evidence type="ECO:0000256" key="1">
    <source>
        <dbReference type="SAM" id="MobiDB-lite"/>
    </source>
</evidence>
<feature type="region of interest" description="Disordered" evidence="1">
    <location>
        <begin position="29"/>
        <end position="55"/>
    </location>
</feature>
<evidence type="ECO:0000313" key="4">
    <source>
        <dbReference type="Proteomes" id="UP001151081"/>
    </source>
</evidence>
<feature type="transmembrane region" description="Helical" evidence="2">
    <location>
        <begin position="6"/>
        <end position="22"/>
    </location>
</feature>
<keyword evidence="2" id="KW-0472">Membrane</keyword>
<dbReference type="AlphaFoldDB" id="A0A9X4AYU3"/>
<dbReference type="EMBL" id="JAGTJJ010000096">
    <property type="protein sequence ID" value="MDC3989136.1"/>
    <property type="molecule type" value="Genomic_DNA"/>
</dbReference>
<reference evidence="3 4" key="1">
    <citation type="submission" date="2021-04" db="EMBL/GenBank/DDBJ databases">
        <title>Genome analysis of Polyangium sp.</title>
        <authorList>
            <person name="Li Y."/>
            <person name="Wang J."/>
        </authorList>
    </citation>
    <scope>NUCLEOTIDE SEQUENCE [LARGE SCALE GENOMIC DNA]</scope>
    <source>
        <strain evidence="3 4">SDU14</strain>
    </source>
</reference>
<gene>
    <name evidence="3" type="ORF">KEG57_52210</name>
</gene>
<dbReference type="Pfam" id="PF02810">
    <property type="entry name" value="SEC-C"/>
    <property type="match status" value="1"/>
</dbReference>
<protein>
    <submittedName>
        <fullName evidence="3">SEC-C domain-containing protein</fullName>
    </submittedName>
</protein>
<sequence length="208" mass="22448">MDPLYLGIVVVVAIATYFLLASKRKASSDEKPVPVAPRRSGAKALAPPKAESGTASSFAYSGKTVLFYDPSHGNQAEYYDPNGRCYLWYPGNRGVVPGEWRVEGQHIAFRYGTNTYNPVTGEHGGSWEPTLLQRWGTNIVDAAPGDVFGLATGRIPYRLPPDAEFRSIDEAKLGGPSAMRDEAPCPCGSAKLFSQCHGAEEPAEEQAP</sequence>
<evidence type="ECO:0000256" key="2">
    <source>
        <dbReference type="SAM" id="Phobius"/>
    </source>
</evidence>